<sequence length="219" mass="24112">MHRAILLAAFGLGAVAVAAVVAGPAMSRVEQPDFRIEKQDGDVEVRAYGPLIAAEAEVKGQRREAINEGFRLIAAYIFGANQPKAKIEMTAPVEQQKQKIAMTAPVTQQGGGARGEGGESWTVRFIMPKAWTMETLPTPSDSRVRLEPIPPRRFLAIRFSGFAGDDAIRERTDELRRYAETHGLAIKGEPVLAFYDPPWTLPFMRRNEVMFELADGTTG</sequence>
<dbReference type="Gene3D" id="3.20.80.10">
    <property type="entry name" value="Regulatory factor, effector binding domain"/>
    <property type="match status" value="1"/>
</dbReference>
<dbReference type="PANTHER" id="PTHR11220:SF58">
    <property type="entry name" value="SOUL HEME-BINDING FAMILY PROTEIN"/>
    <property type="match status" value="1"/>
</dbReference>
<protein>
    <submittedName>
        <fullName evidence="2">SOUL heme-binding protein</fullName>
    </submittedName>
</protein>
<dbReference type="STRING" id="648757.Rvan_1972"/>
<name>E3I1B6_RHOVT</name>
<dbReference type="Pfam" id="PF04832">
    <property type="entry name" value="SOUL"/>
    <property type="match status" value="1"/>
</dbReference>
<dbReference type="HOGENOM" id="CLU_068699_0_1_5"/>
<feature type="chain" id="PRO_5003171883" evidence="1">
    <location>
        <begin position="19"/>
        <end position="219"/>
    </location>
</feature>
<dbReference type="RefSeq" id="WP_013419593.1">
    <property type="nucleotide sequence ID" value="NC_014664.1"/>
</dbReference>
<dbReference type="eggNOG" id="COG3449">
    <property type="taxonomic scope" value="Bacteria"/>
</dbReference>
<dbReference type="KEGG" id="rva:Rvan_1972"/>
<keyword evidence="3" id="KW-1185">Reference proteome</keyword>
<organism evidence="2 3">
    <name type="scientific">Rhodomicrobium vannielii (strain ATCC 17100 / DSM 162 / LMG 4299 / NCIMB 10020 / ATH 3.1.1)</name>
    <dbReference type="NCBI Taxonomy" id="648757"/>
    <lineage>
        <taxon>Bacteria</taxon>
        <taxon>Pseudomonadati</taxon>
        <taxon>Pseudomonadota</taxon>
        <taxon>Alphaproteobacteria</taxon>
        <taxon>Hyphomicrobiales</taxon>
        <taxon>Hyphomicrobiaceae</taxon>
        <taxon>Rhodomicrobium</taxon>
    </lineage>
</organism>
<keyword evidence="1" id="KW-0732">Signal</keyword>
<dbReference type="InterPro" id="IPR011256">
    <property type="entry name" value="Reg_factor_effector_dom_sf"/>
</dbReference>
<dbReference type="Proteomes" id="UP000001399">
    <property type="component" value="Chromosome"/>
</dbReference>
<dbReference type="OrthoDB" id="2156220at2"/>
<dbReference type="AlphaFoldDB" id="E3I1B6"/>
<dbReference type="InterPro" id="IPR006917">
    <property type="entry name" value="SOUL_heme-bd"/>
</dbReference>
<dbReference type="EMBL" id="CP002292">
    <property type="protein sequence ID" value="ADP71207.1"/>
    <property type="molecule type" value="Genomic_DNA"/>
</dbReference>
<gene>
    <name evidence="2" type="ordered locus">Rvan_1972</name>
</gene>
<dbReference type="SUPFAM" id="SSF55136">
    <property type="entry name" value="Probable bacterial effector-binding domain"/>
    <property type="match status" value="1"/>
</dbReference>
<proteinExistence type="predicted"/>
<evidence type="ECO:0000256" key="1">
    <source>
        <dbReference type="SAM" id="SignalP"/>
    </source>
</evidence>
<evidence type="ECO:0000313" key="3">
    <source>
        <dbReference type="Proteomes" id="UP000001399"/>
    </source>
</evidence>
<reference evidence="3" key="1">
    <citation type="journal article" date="2011" name="J. Bacteriol.">
        <title>Genome sequences of eight morphologically diverse alphaproteobacteria.</title>
        <authorList>
            <consortium name="US DOE Joint Genome Institute"/>
            <person name="Brown P.J."/>
            <person name="Kysela D.T."/>
            <person name="Buechlein A."/>
            <person name="Hemmerich C."/>
            <person name="Brun Y.V."/>
        </authorList>
    </citation>
    <scope>NUCLEOTIDE SEQUENCE [LARGE SCALE GENOMIC DNA]</scope>
    <source>
        <strain evidence="3">ATCC 17100 / ATH 3.1.1 / DSM 162 / LMG 4299</strain>
    </source>
</reference>
<dbReference type="PANTHER" id="PTHR11220">
    <property type="entry name" value="HEME-BINDING PROTEIN-RELATED"/>
    <property type="match status" value="1"/>
</dbReference>
<accession>E3I1B6</accession>
<feature type="signal peptide" evidence="1">
    <location>
        <begin position="1"/>
        <end position="18"/>
    </location>
</feature>
<evidence type="ECO:0000313" key="2">
    <source>
        <dbReference type="EMBL" id="ADP71207.1"/>
    </source>
</evidence>